<feature type="domain" description="Beta-lactamase-related" evidence="1">
    <location>
        <begin position="4"/>
        <end position="352"/>
    </location>
</feature>
<evidence type="ECO:0000313" key="2">
    <source>
        <dbReference type="EMBL" id="MCO1657488.1"/>
    </source>
</evidence>
<name>A0ABT1A3C0_9PSEU</name>
<protein>
    <submittedName>
        <fullName evidence="2">Beta-lactamase family protein</fullName>
    </submittedName>
</protein>
<dbReference type="InterPro" id="IPR012338">
    <property type="entry name" value="Beta-lactam/transpept-like"/>
</dbReference>
<keyword evidence="3" id="KW-1185">Reference proteome</keyword>
<organism evidence="2 3">
    <name type="scientific">Pseudonocardia humida</name>
    <dbReference type="NCBI Taxonomy" id="2800819"/>
    <lineage>
        <taxon>Bacteria</taxon>
        <taxon>Bacillati</taxon>
        <taxon>Actinomycetota</taxon>
        <taxon>Actinomycetes</taxon>
        <taxon>Pseudonocardiales</taxon>
        <taxon>Pseudonocardiaceae</taxon>
        <taxon>Pseudonocardia</taxon>
    </lineage>
</organism>
<dbReference type="Pfam" id="PF00144">
    <property type="entry name" value="Beta-lactamase"/>
    <property type="match status" value="1"/>
</dbReference>
<reference evidence="2" key="1">
    <citation type="submission" date="2021-04" db="EMBL/GenBank/DDBJ databases">
        <title>Pseudonocardia sp. nov., isolated from sandy soil of mangrove forest.</title>
        <authorList>
            <person name="Zan Z."/>
            <person name="Huang R."/>
            <person name="Liu W."/>
        </authorList>
    </citation>
    <scope>NUCLEOTIDE SEQUENCE</scope>
    <source>
        <strain evidence="2">S2-4</strain>
    </source>
</reference>
<dbReference type="SUPFAM" id="SSF56601">
    <property type="entry name" value="beta-lactamase/transpeptidase-like"/>
    <property type="match status" value="1"/>
</dbReference>
<sequence length="360" mass="36445">MVQGILDELVGSGAELGLQAAVYRRGELVVDAVAGTADPATGRPVAPDTPFYAASTGKGVTATVVNVLVERGVLGYDAPVVELWPEYGAHGKAGTTLRHLLTHSAGIPVLPHATTWDGLCDWTATCAAIADTAPAWTPGAASGYHTLTAGFVLGELVRRATGSPISRVLAEEVAGPLGVADELFLGVPERAADRSARFVDDPEGTALFAELVAGVSTEESELVSDAALANRVEVLRHDIPGIGTTSARAVARMYAALLDEVEGVRLLPPARAGEVATLATAGTDRTVGGPAAYGLGYSVGAVGHAPSAPTLFGAAGVGGSAAFADTATGVSVAVTKNRLDPTQFVAFSRVRAAVAEAFAA</sequence>
<dbReference type="PANTHER" id="PTHR43319">
    <property type="entry name" value="BETA-LACTAMASE-RELATED"/>
    <property type="match status" value="1"/>
</dbReference>
<comment type="caution">
    <text evidence="2">The sequence shown here is derived from an EMBL/GenBank/DDBJ whole genome shotgun (WGS) entry which is preliminary data.</text>
</comment>
<dbReference type="InterPro" id="IPR001466">
    <property type="entry name" value="Beta-lactam-related"/>
</dbReference>
<proteinExistence type="predicted"/>
<gene>
    <name evidence="2" type="ORF">KDL28_20735</name>
</gene>
<dbReference type="Proteomes" id="UP001165283">
    <property type="component" value="Unassembled WGS sequence"/>
</dbReference>
<evidence type="ECO:0000313" key="3">
    <source>
        <dbReference type="Proteomes" id="UP001165283"/>
    </source>
</evidence>
<evidence type="ECO:0000259" key="1">
    <source>
        <dbReference type="Pfam" id="PF00144"/>
    </source>
</evidence>
<dbReference type="EMBL" id="JAGSOV010000042">
    <property type="protein sequence ID" value="MCO1657488.1"/>
    <property type="molecule type" value="Genomic_DNA"/>
</dbReference>
<dbReference type="InterPro" id="IPR052907">
    <property type="entry name" value="Beta-lactamase/esterase"/>
</dbReference>
<dbReference type="PANTHER" id="PTHR43319:SF3">
    <property type="entry name" value="BETA-LACTAMASE-RELATED DOMAIN-CONTAINING PROTEIN"/>
    <property type="match status" value="1"/>
</dbReference>
<dbReference type="Gene3D" id="3.40.710.10">
    <property type="entry name" value="DD-peptidase/beta-lactamase superfamily"/>
    <property type="match status" value="1"/>
</dbReference>
<accession>A0ABT1A3C0</accession>